<dbReference type="PROSITE" id="PS51184">
    <property type="entry name" value="JMJC"/>
    <property type="match status" value="1"/>
</dbReference>
<keyword evidence="5" id="KW-0408">Iron</keyword>
<name>A0A0U2U253_9BURK</name>
<dbReference type="SMART" id="SM00558">
    <property type="entry name" value="JmjC"/>
    <property type="match status" value="1"/>
</dbReference>
<keyword evidence="4" id="KW-0560">Oxidoreductase</keyword>
<dbReference type="SUPFAM" id="SSF51197">
    <property type="entry name" value="Clavaminate synthase-like"/>
    <property type="match status" value="1"/>
</dbReference>
<dbReference type="GO" id="GO:0046872">
    <property type="term" value="F:metal ion binding"/>
    <property type="evidence" value="ECO:0007669"/>
    <property type="project" value="UniProtKB-KW"/>
</dbReference>
<evidence type="ECO:0000256" key="5">
    <source>
        <dbReference type="ARBA" id="ARBA00023004"/>
    </source>
</evidence>
<gene>
    <name evidence="6" type="ORF">RD2015_1906</name>
</gene>
<dbReference type="STRING" id="76731.RD2015_1906"/>
<comment type="cofactor">
    <cofactor evidence="1">
        <name>Fe(2+)</name>
        <dbReference type="ChEBI" id="CHEBI:29033"/>
    </cofactor>
</comment>
<dbReference type="Gene3D" id="3.40.366.30">
    <property type="entry name" value="50S ribosomal protein L16 arginine hydroxylase, Chain A, Domain 2"/>
    <property type="match status" value="1"/>
</dbReference>
<dbReference type="Pfam" id="PF20514">
    <property type="entry name" value="WHD_ROXA"/>
    <property type="match status" value="1"/>
</dbReference>
<keyword evidence="3" id="KW-0223">Dioxygenase</keyword>
<dbReference type="Proteomes" id="UP000060699">
    <property type="component" value="Chromosome"/>
</dbReference>
<organism evidence="6 7">
    <name type="scientific">Roseateles depolymerans</name>
    <dbReference type="NCBI Taxonomy" id="76731"/>
    <lineage>
        <taxon>Bacteria</taxon>
        <taxon>Pseudomonadati</taxon>
        <taxon>Pseudomonadota</taxon>
        <taxon>Betaproteobacteria</taxon>
        <taxon>Burkholderiales</taxon>
        <taxon>Sphaerotilaceae</taxon>
        <taxon>Roseateles</taxon>
    </lineage>
</organism>
<evidence type="ECO:0000256" key="2">
    <source>
        <dbReference type="ARBA" id="ARBA00022723"/>
    </source>
</evidence>
<keyword evidence="2" id="KW-0479">Metal-binding</keyword>
<dbReference type="KEGG" id="rdp:RD2015_1906"/>
<accession>A0A0U2U253</accession>
<keyword evidence="7" id="KW-1185">Reference proteome</keyword>
<dbReference type="AlphaFoldDB" id="A0A0U2U253"/>
<dbReference type="InterPro" id="IPR003347">
    <property type="entry name" value="JmjC_dom"/>
</dbReference>
<protein>
    <submittedName>
        <fullName evidence="6">Cupin</fullName>
    </submittedName>
</protein>
<dbReference type="InterPro" id="IPR039994">
    <property type="entry name" value="NO66-like"/>
</dbReference>
<dbReference type="Gene3D" id="2.60.120.650">
    <property type="entry name" value="Cupin"/>
    <property type="match status" value="1"/>
</dbReference>
<dbReference type="InterPro" id="IPR046799">
    <property type="entry name" value="ROXA-like_wH"/>
</dbReference>
<dbReference type="GO" id="GO:0016706">
    <property type="term" value="F:2-oxoglutarate-dependent dioxygenase activity"/>
    <property type="evidence" value="ECO:0007669"/>
    <property type="project" value="TreeGrafter"/>
</dbReference>
<dbReference type="PANTHER" id="PTHR13096">
    <property type="entry name" value="MINA53 MYC INDUCED NUCLEAR ANTIGEN"/>
    <property type="match status" value="1"/>
</dbReference>
<dbReference type="PANTHER" id="PTHR13096:SF8">
    <property type="entry name" value="RIBOSOMAL OXYGENASE 1"/>
    <property type="match status" value="1"/>
</dbReference>
<sequence length="408" mass="44283">MTAKTSKAAKAPKTPSTAATAAKAAASASGIDISAPTELLGGLSPEQFMKRHWQKQPLLVRQALPGVQPPIDRATVAQLAASDEVESRLVSQQAEGRWSMRKGPIAKLPAWSKPQWTVLLQGLDLHVPAAHDLLSRFRFVPEARLDDLMLSYASDGGGVGPHFDSYDVFLIQVSGRRHWHIGRRGVATTGTLRDDVPLKVLADFTPEQDFILEPGDMLYLPPGWAHDGVAVGGDCMTASVGFRSPWRAELANELLVRLTDEGDEDDAPGSDRMYADPKQPATTAPGLIPEQLLAFAREAVLKAVHEPLALERALGEALTEPKPLVFFEAGEALPEGVDVRLDARTRMMYDSAHVFINGAAFRAGGRDATLMRRLADQRRLPASDVARLSEGARSLLDQWAEDGWVQAD</sequence>
<reference evidence="6 7" key="1">
    <citation type="submission" date="2015-12" db="EMBL/GenBank/DDBJ databases">
        <title>Complete genome of Roseateles depolymerans KCTC 42856.</title>
        <authorList>
            <person name="Kim K.M."/>
        </authorList>
    </citation>
    <scope>NUCLEOTIDE SEQUENCE [LARGE SCALE GENOMIC DNA]</scope>
    <source>
        <strain evidence="6 7">KCTC 42856</strain>
    </source>
</reference>
<evidence type="ECO:0000313" key="7">
    <source>
        <dbReference type="Proteomes" id="UP000060699"/>
    </source>
</evidence>
<evidence type="ECO:0000256" key="4">
    <source>
        <dbReference type="ARBA" id="ARBA00023002"/>
    </source>
</evidence>
<proteinExistence type="predicted"/>
<evidence type="ECO:0000313" key="6">
    <source>
        <dbReference type="EMBL" id="ALV06385.1"/>
    </source>
</evidence>
<dbReference type="Pfam" id="PF08007">
    <property type="entry name" value="JmjC_2"/>
    <property type="match status" value="1"/>
</dbReference>
<dbReference type="PATRIC" id="fig|76731.3.peg.1954"/>
<evidence type="ECO:0000256" key="3">
    <source>
        <dbReference type="ARBA" id="ARBA00022964"/>
    </source>
</evidence>
<dbReference type="EMBL" id="CP013729">
    <property type="protein sequence ID" value="ALV06385.1"/>
    <property type="molecule type" value="Genomic_DNA"/>
</dbReference>
<evidence type="ECO:0000256" key="1">
    <source>
        <dbReference type="ARBA" id="ARBA00001954"/>
    </source>
</evidence>